<dbReference type="SUPFAM" id="SSF56112">
    <property type="entry name" value="Protein kinase-like (PK-like)"/>
    <property type="match status" value="1"/>
</dbReference>
<proteinExistence type="predicted"/>
<sequence>MPTHFIIIFILASKIHAITVSYDWTEPINEIISGNKSLNAVLKALDLPANDKKYSEKFDMAMVYDTDCPIFGDCENQTEQAVNLLSEILETMPNNISLIVALSFRLEIPRLAAIDLWEFQTKLILPNQNFAILFTIPETKSCNDLKNIPNKNWEKLFNKTTWISYASQDKFLSVGIGYSESLIGCTELNQAMKRMDFGVTLMNFGNTVGVTESFDLFVQRLNFLHKQNRAFVEFSRIASSTEPEYHYYPTPQSIGDKNYRRLLFQYGRRLSSGNVERVGIVVPPNPKSLDDPIHNRTIIIPYGGTGEEPRNADDDVKWCTQSALCALSKYFNLVVFTPGEWKLLKSKPIESLSVSVNKTDNCIRFDVILDYSDNTILQRQELADIRHNQTSAVKFRFEFKQFDGMDYSPLMENVTLKSVIFGITLISGSYSASVASSFTNRKQIPSDIDIGCALKLDPLDMFIDRTIRAVVMACKVINGSFYVIRSQLNIKPGKYMSSGTYLKYENVVRKELERLKKLGSLIIRFHADAAVYLQLFLNTDANIKNDQGIFCNLEIYAVNEYIEAIANWARIHNVTIIFGRAFGGLKSNSPFSWLSSLRPSISPEYDNMAKHNTFFVLRNFPEGINNWEVDPCVNKENGITAVNYKFFLNTFVGTIFETWGILNGKRVIRNEYEMMLQLILSRFYVVEIVVRNNWQEVIMALGMQQAYTHGVGNWALLHFTSKETEADRKILEFKSFLILVKREMFVGSIIIDGIHLLFDVSEDIEKTFVNRGKKLDAEILKTEAFMYQVKEFNFRFGIFLEMPGCVYIAHHISLGNSTNSRLFEFLRKIDYIICEETFSMQENYYSHDIAEHFDTHLFLKKIFQRFQPNLEIAFRVNINVDFANKVSSRYVLLISYYKLFGSAYDINYLLIQAFDFESTAKRGWWEINNYSDLASPLAYKENHAEYAVSNMFRPYPLVPGIARKKLNGVTKNGENTNRVPYLAGLVVVALGTSGRNSKPNTNKYELSLEEFSFDTQKILGFGNFGIVYEGAAKGHSAAIKKPNDNCPLIVSNVLSEIKVLSMIGEHQNVVRFIGACTEDIEQGILYVATELCSGGSVLSFLRRKQNFSFE</sequence>
<dbReference type="InterPro" id="IPR011009">
    <property type="entry name" value="Kinase-like_dom_sf"/>
</dbReference>
<keyword evidence="3" id="KW-0732">Signal</keyword>
<evidence type="ECO:0000256" key="1">
    <source>
        <dbReference type="ARBA" id="ARBA00004167"/>
    </source>
</evidence>
<dbReference type="PANTHER" id="PTHR24416:SF600">
    <property type="entry name" value="PDGF- AND VEGF-RECEPTOR RELATED, ISOFORM J"/>
    <property type="match status" value="1"/>
</dbReference>
<dbReference type="PROSITE" id="PS50011">
    <property type="entry name" value="PROTEIN_KINASE_DOM"/>
    <property type="match status" value="1"/>
</dbReference>
<dbReference type="InterPro" id="IPR001245">
    <property type="entry name" value="Ser-Thr/Tyr_kinase_cat_dom"/>
</dbReference>
<comment type="subcellular location">
    <subcellularLocation>
        <location evidence="1">Membrane</location>
        <topology evidence="1">Single-pass membrane protein</topology>
    </subcellularLocation>
</comment>
<reference evidence="5 6" key="1">
    <citation type="submission" date="2024-08" db="EMBL/GenBank/DDBJ databases">
        <authorList>
            <person name="Cucini C."/>
            <person name="Frati F."/>
        </authorList>
    </citation>
    <scope>NUCLEOTIDE SEQUENCE [LARGE SCALE GENOMIC DNA]</scope>
</reference>
<dbReference type="InterPro" id="IPR017441">
    <property type="entry name" value="Protein_kinase_ATP_BS"/>
</dbReference>
<dbReference type="Proteomes" id="UP001642540">
    <property type="component" value="Unassembled WGS sequence"/>
</dbReference>
<dbReference type="EMBL" id="CAXLJM020000075">
    <property type="protein sequence ID" value="CAL8128637.1"/>
    <property type="molecule type" value="Genomic_DNA"/>
</dbReference>
<feature type="domain" description="Protein kinase" evidence="4">
    <location>
        <begin position="1013"/>
        <end position="1110"/>
    </location>
</feature>
<dbReference type="InterPro" id="IPR000719">
    <property type="entry name" value="Prot_kinase_dom"/>
</dbReference>
<dbReference type="PROSITE" id="PS00107">
    <property type="entry name" value="PROTEIN_KINASE_ATP"/>
    <property type="match status" value="1"/>
</dbReference>
<comment type="caution">
    <text evidence="5">The sequence shown here is derived from an EMBL/GenBank/DDBJ whole genome shotgun (WGS) entry which is preliminary data.</text>
</comment>
<gene>
    <name evidence="5" type="ORF">ODALV1_LOCUS22405</name>
</gene>
<dbReference type="Gene3D" id="1.10.510.10">
    <property type="entry name" value="Transferase(Phosphotransferase) domain 1"/>
    <property type="match status" value="1"/>
</dbReference>
<keyword evidence="2" id="KW-0547">Nucleotide-binding</keyword>
<evidence type="ECO:0000313" key="6">
    <source>
        <dbReference type="Proteomes" id="UP001642540"/>
    </source>
</evidence>
<feature type="binding site" evidence="2">
    <location>
        <position position="1041"/>
    </location>
    <ligand>
        <name>ATP</name>
        <dbReference type="ChEBI" id="CHEBI:30616"/>
    </ligand>
</feature>
<dbReference type="PANTHER" id="PTHR24416">
    <property type="entry name" value="TYROSINE-PROTEIN KINASE RECEPTOR"/>
    <property type="match status" value="1"/>
</dbReference>
<organism evidence="5 6">
    <name type="scientific">Orchesella dallaii</name>
    <dbReference type="NCBI Taxonomy" id="48710"/>
    <lineage>
        <taxon>Eukaryota</taxon>
        <taxon>Metazoa</taxon>
        <taxon>Ecdysozoa</taxon>
        <taxon>Arthropoda</taxon>
        <taxon>Hexapoda</taxon>
        <taxon>Collembola</taxon>
        <taxon>Entomobryomorpha</taxon>
        <taxon>Entomobryoidea</taxon>
        <taxon>Orchesellidae</taxon>
        <taxon>Orchesellinae</taxon>
        <taxon>Orchesella</taxon>
    </lineage>
</organism>
<keyword evidence="2" id="KW-0067">ATP-binding</keyword>
<evidence type="ECO:0000259" key="4">
    <source>
        <dbReference type="PROSITE" id="PS50011"/>
    </source>
</evidence>
<evidence type="ECO:0000313" key="5">
    <source>
        <dbReference type="EMBL" id="CAL8128637.1"/>
    </source>
</evidence>
<feature type="signal peptide" evidence="3">
    <location>
        <begin position="1"/>
        <end position="17"/>
    </location>
</feature>
<accession>A0ABP1RHZ5</accession>
<dbReference type="Pfam" id="PF07714">
    <property type="entry name" value="PK_Tyr_Ser-Thr"/>
    <property type="match status" value="1"/>
</dbReference>
<keyword evidence="6" id="KW-1185">Reference proteome</keyword>
<name>A0ABP1RHZ5_9HEXA</name>
<evidence type="ECO:0000256" key="3">
    <source>
        <dbReference type="SAM" id="SignalP"/>
    </source>
</evidence>
<evidence type="ECO:0000256" key="2">
    <source>
        <dbReference type="PROSITE-ProRule" id="PRU10141"/>
    </source>
</evidence>
<feature type="chain" id="PRO_5045902194" description="Protein kinase domain-containing protein" evidence="3">
    <location>
        <begin position="18"/>
        <end position="1110"/>
    </location>
</feature>
<dbReference type="InterPro" id="IPR050122">
    <property type="entry name" value="RTK"/>
</dbReference>
<protein>
    <recommendedName>
        <fullName evidence="4">Protein kinase domain-containing protein</fullName>
    </recommendedName>
</protein>